<evidence type="ECO:0008006" key="5">
    <source>
        <dbReference type="Google" id="ProtNLM"/>
    </source>
</evidence>
<dbReference type="AlphaFoldDB" id="A0A9D4VEV8"/>
<organism evidence="3 4">
    <name type="scientific">Adiantum capillus-veneris</name>
    <name type="common">Maidenhair fern</name>
    <dbReference type="NCBI Taxonomy" id="13818"/>
    <lineage>
        <taxon>Eukaryota</taxon>
        <taxon>Viridiplantae</taxon>
        <taxon>Streptophyta</taxon>
        <taxon>Embryophyta</taxon>
        <taxon>Tracheophyta</taxon>
        <taxon>Polypodiopsida</taxon>
        <taxon>Polypodiidae</taxon>
        <taxon>Polypodiales</taxon>
        <taxon>Pteridineae</taxon>
        <taxon>Pteridaceae</taxon>
        <taxon>Vittarioideae</taxon>
        <taxon>Adiantum</taxon>
    </lineage>
</organism>
<dbReference type="OrthoDB" id="9990610at2759"/>
<comment type="caution">
    <text evidence="3">The sequence shown here is derived from an EMBL/GenBank/DDBJ whole genome shotgun (WGS) entry which is preliminary data.</text>
</comment>
<keyword evidence="1" id="KW-0677">Repeat</keyword>
<dbReference type="GO" id="GO:0003723">
    <property type="term" value="F:RNA binding"/>
    <property type="evidence" value="ECO:0007669"/>
    <property type="project" value="InterPro"/>
</dbReference>
<feature type="repeat" description="PPR" evidence="2">
    <location>
        <begin position="103"/>
        <end position="137"/>
    </location>
</feature>
<protein>
    <recommendedName>
        <fullName evidence="5">Pentatricopeptide repeat-containing protein</fullName>
    </recommendedName>
</protein>
<reference evidence="3" key="1">
    <citation type="submission" date="2021-01" db="EMBL/GenBank/DDBJ databases">
        <title>Adiantum capillus-veneris genome.</title>
        <authorList>
            <person name="Fang Y."/>
            <person name="Liao Q."/>
        </authorList>
    </citation>
    <scope>NUCLEOTIDE SEQUENCE</scope>
    <source>
        <strain evidence="3">H3</strain>
        <tissue evidence="3">Leaf</tissue>
    </source>
</reference>
<evidence type="ECO:0000313" key="3">
    <source>
        <dbReference type="EMBL" id="KAI5084117.1"/>
    </source>
</evidence>
<evidence type="ECO:0000256" key="2">
    <source>
        <dbReference type="PROSITE-ProRule" id="PRU00708"/>
    </source>
</evidence>
<dbReference type="PANTHER" id="PTHR47926:SF533">
    <property type="entry name" value="DYW DOMAIN-CONTAINING PROTEIN"/>
    <property type="match status" value="1"/>
</dbReference>
<proteinExistence type="predicted"/>
<dbReference type="Proteomes" id="UP000886520">
    <property type="component" value="Chromosome 1"/>
</dbReference>
<evidence type="ECO:0000256" key="1">
    <source>
        <dbReference type="ARBA" id="ARBA00022737"/>
    </source>
</evidence>
<dbReference type="GO" id="GO:0009451">
    <property type="term" value="P:RNA modification"/>
    <property type="evidence" value="ECO:0007669"/>
    <property type="project" value="InterPro"/>
</dbReference>
<dbReference type="Gene3D" id="1.25.40.10">
    <property type="entry name" value="Tetratricopeptide repeat domain"/>
    <property type="match status" value="2"/>
</dbReference>
<name>A0A9D4VEV8_ADICA</name>
<dbReference type="Pfam" id="PF01535">
    <property type="entry name" value="PPR"/>
    <property type="match status" value="4"/>
</dbReference>
<dbReference type="PROSITE" id="PS51375">
    <property type="entry name" value="PPR"/>
    <property type="match status" value="1"/>
</dbReference>
<dbReference type="InterPro" id="IPR046960">
    <property type="entry name" value="PPR_At4g14850-like_plant"/>
</dbReference>
<dbReference type="PANTHER" id="PTHR47926">
    <property type="entry name" value="PENTATRICOPEPTIDE REPEAT-CONTAINING PROTEIN"/>
    <property type="match status" value="1"/>
</dbReference>
<gene>
    <name evidence="3" type="ORF">GOP47_0000286</name>
</gene>
<keyword evidence="4" id="KW-1185">Reference proteome</keyword>
<evidence type="ECO:0000313" key="4">
    <source>
        <dbReference type="Proteomes" id="UP000886520"/>
    </source>
</evidence>
<dbReference type="EMBL" id="JABFUD020000001">
    <property type="protein sequence ID" value="KAI5084117.1"/>
    <property type="molecule type" value="Genomic_DNA"/>
</dbReference>
<dbReference type="InterPro" id="IPR011990">
    <property type="entry name" value="TPR-like_helical_dom_sf"/>
</dbReference>
<accession>A0A9D4VEV8</accession>
<sequence length="255" mass="27777">MQSQASLQALKRLCEQGQLHHALDYVGSLCVNACCQASSLYARLLQCCIDKGDVEGGAVIQVLISSNGLDADTMLGTYLIRLYAATGRLAEASQVFDKIHKPNVFSWSAIIAANSKLGHDERALSLYSDMQQSGLDADGHVYLAVLKAIATLGNILCGLVQRGFENKALSYFQQMYMSGLSATKVTMACILKACSNSANLYQGKDAVAWNVMMKGMVQNNCQWEALQIFGQMQLEDGEAWLIVRKCSICHVCAML</sequence>
<dbReference type="InterPro" id="IPR002885">
    <property type="entry name" value="PPR_rpt"/>
</dbReference>